<organism evidence="1 2">
    <name type="scientific">Pseudomonas putida</name>
    <name type="common">Arthrobacter siderocapsulatus</name>
    <dbReference type="NCBI Taxonomy" id="303"/>
    <lineage>
        <taxon>Bacteria</taxon>
        <taxon>Pseudomonadati</taxon>
        <taxon>Pseudomonadota</taxon>
        <taxon>Gammaproteobacteria</taxon>
        <taxon>Pseudomonadales</taxon>
        <taxon>Pseudomonadaceae</taxon>
        <taxon>Pseudomonas</taxon>
    </lineage>
</organism>
<reference evidence="1 2" key="1">
    <citation type="submission" date="2017-05" db="EMBL/GenBank/DDBJ databases">
        <title>Whole genome sequence of Pseudomonas putida isolate 1312 commercialized as a biostimulant.</title>
        <authorList>
            <person name="Crovadore J."/>
            <person name="Blanc P."/>
            <person name="Chablais R."/>
            <person name="Cochard B."/>
            <person name="Grizard D."/>
            <person name="Lefort F."/>
        </authorList>
    </citation>
    <scope>NUCLEOTIDE SEQUENCE [LARGE SCALE GENOMIC DNA]</scope>
    <source>
        <strain evidence="1 2">1312</strain>
    </source>
</reference>
<gene>
    <name evidence="1" type="ORF">B8W72_27600</name>
</gene>
<accession>A0A1Y3KCW0</accession>
<protein>
    <submittedName>
        <fullName evidence="1">Uncharacterized protein</fullName>
    </submittedName>
</protein>
<proteinExistence type="predicted"/>
<sequence length="282" mass="32135">MKRYYPDLVEYIKGNKNIDELLPGHEPSSVAQLLVKSQERVNQLELALRQMEHKHATDISDIRDRYITSLMQGDLITFDNSNINVTLEKQSSLIGTYVAQIDQLKAQLTRATAQYAEGTLSVLNGSRIVYELNMKAANSAYKTNKDFLAYSNLKHEKIQNQIQKLTTLTGEKIHLVIFIDKYLCDLPHLLEKLPSTSSEEVVLRLPVYDNVALRNYIRKIPPTFNISIYVPECRTVADATAQRRFRASTIPPEELEHAEKADHIHLFKGVDRVVHFSVDGGK</sequence>
<evidence type="ECO:0000313" key="2">
    <source>
        <dbReference type="Proteomes" id="UP000196082"/>
    </source>
</evidence>
<dbReference type="AlphaFoldDB" id="A0A1Y3KCW0"/>
<dbReference type="Proteomes" id="UP000196082">
    <property type="component" value="Unassembled WGS sequence"/>
</dbReference>
<name>A0A1Y3KCW0_PSEPU</name>
<evidence type="ECO:0000313" key="1">
    <source>
        <dbReference type="EMBL" id="OUM23677.1"/>
    </source>
</evidence>
<dbReference type="EMBL" id="NFSB01000090">
    <property type="protein sequence ID" value="OUM23677.1"/>
    <property type="molecule type" value="Genomic_DNA"/>
</dbReference>
<comment type="caution">
    <text evidence="1">The sequence shown here is derived from an EMBL/GenBank/DDBJ whole genome shotgun (WGS) entry which is preliminary data.</text>
</comment>